<name>A0A955RQ21_UNCKA</name>
<protein>
    <submittedName>
        <fullName evidence="1">Uncharacterized protein</fullName>
    </submittedName>
</protein>
<dbReference type="Proteomes" id="UP000701698">
    <property type="component" value="Unassembled WGS sequence"/>
</dbReference>
<dbReference type="AlphaFoldDB" id="A0A955RQ21"/>
<accession>A0A955RQ21</accession>
<sequence>MQVTADLSPVRQVINNSYKIVLVTKDDSQGDVISAQHLLAEVLNEKGKEVLLSPSHENYQSLPKRSATLRFKYEGDKIERLQYRIREDEVELTFTPFSGTLAQENISVEYPTFNADTLIAVGVQSPHELPKEFLAFGMNLDEMNTINIDNHSGNTNWGKLNVVMQDIPLYSLLVAQILSELGMDIRDYWQQLVLVETKEKVPQLGNASPRLLRLVADLADRPKS</sequence>
<comment type="caution">
    <text evidence="1">The sequence shown here is derived from an EMBL/GenBank/DDBJ whole genome shotgun (WGS) entry which is preliminary data.</text>
</comment>
<dbReference type="EMBL" id="JAGQKX010000024">
    <property type="protein sequence ID" value="MCA9390040.1"/>
    <property type="molecule type" value="Genomic_DNA"/>
</dbReference>
<proteinExistence type="predicted"/>
<reference evidence="1" key="1">
    <citation type="submission" date="2020-04" db="EMBL/GenBank/DDBJ databases">
        <authorList>
            <person name="Zhang T."/>
        </authorList>
    </citation>
    <scope>NUCLEOTIDE SEQUENCE</scope>
    <source>
        <strain evidence="1">HKST-UBA01</strain>
    </source>
</reference>
<evidence type="ECO:0000313" key="2">
    <source>
        <dbReference type="Proteomes" id="UP000701698"/>
    </source>
</evidence>
<reference evidence="1" key="2">
    <citation type="journal article" date="2021" name="Microbiome">
        <title>Successional dynamics and alternative stable states in a saline activated sludge microbial community over 9 years.</title>
        <authorList>
            <person name="Wang Y."/>
            <person name="Ye J."/>
            <person name="Ju F."/>
            <person name="Liu L."/>
            <person name="Boyd J.A."/>
            <person name="Deng Y."/>
            <person name="Parks D.H."/>
            <person name="Jiang X."/>
            <person name="Yin X."/>
            <person name="Woodcroft B.J."/>
            <person name="Tyson G.W."/>
            <person name="Hugenholtz P."/>
            <person name="Polz M.F."/>
            <person name="Zhang T."/>
        </authorList>
    </citation>
    <scope>NUCLEOTIDE SEQUENCE</scope>
    <source>
        <strain evidence="1">HKST-UBA01</strain>
    </source>
</reference>
<dbReference type="Gene3D" id="3.90.1640.10">
    <property type="entry name" value="inorganic pyrophosphatase (n-terminal core)"/>
    <property type="match status" value="1"/>
</dbReference>
<organism evidence="1 2">
    <name type="scientific">candidate division WWE3 bacterium</name>
    <dbReference type="NCBI Taxonomy" id="2053526"/>
    <lineage>
        <taxon>Bacteria</taxon>
        <taxon>Katanobacteria</taxon>
    </lineage>
</organism>
<evidence type="ECO:0000313" key="1">
    <source>
        <dbReference type="EMBL" id="MCA9390040.1"/>
    </source>
</evidence>
<gene>
    <name evidence="1" type="ORF">KC571_01440</name>
</gene>